<feature type="transmembrane region" description="Helical" evidence="1">
    <location>
        <begin position="12"/>
        <end position="31"/>
    </location>
</feature>
<accession>A0A2M7TKF3</accession>
<proteinExistence type="predicted"/>
<name>A0A2M7TKF3_UNCKA</name>
<feature type="transmembrane region" description="Helical" evidence="1">
    <location>
        <begin position="87"/>
        <end position="106"/>
    </location>
</feature>
<feature type="transmembrane region" description="Helical" evidence="1">
    <location>
        <begin position="305"/>
        <end position="324"/>
    </location>
</feature>
<evidence type="ECO:0000256" key="1">
    <source>
        <dbReference type="SAM" id="Phobius"/>
    </source>
</evidence>
<protein>
    <recommendedName>
        <fullName evidence="4">Glycosyltransferase RgtA/B/C/D-like domain-containing protein</fullName>
    </recommendedName>
</protein>
<reference evidence="3" key="1">
    <citation type="submission" date="2017-09" db="EMBL/GenBank/DDBJ databases">
        <title>Depth-based differentiation of microbial function through sediment-hosted aquifers and enrichment of novel symbionts in the deep terrestrial subsurface.</title>
        <authorList>
            <person name="Probst A.J."/>
            <person name="Ladd B."/>
            <person name="Jarett J.K."/>
            <person name="Geller-Mcgrath D.E."/>
            <person name="Sieber C.M.K."/>
            <person name="Emerson J.B."/>
            <person name="Anantharaman K."/>
            <person name="Thomas B.C."/>
            <person name="Malmstrom R."/>
            <person name="Stieglmeier M."/>
            <person name="Klingl A."/>
            <person name="Woyke T."/>
            <person name="Ryan C.M."/>
            <person name="Banfield J.F."/>
        </authorList>
    </citation>
    <scope>NUCLEOTIDE SEQUENCE [LARGE SCALE GENOMIC DNA]</scope>
</reference>
<dbReference type="EMBL" id="PFNL01000058">
    <property type="protein sequence ID" value="PIZ47224.1"/>
    <property type="molecule type" value="Genomic_DNA"/>
</dbReference>
<keyword evidence="1" id="KW-1133">Transmembrane helix</keyword>
<feature type="transmembrane region" description="Helical" evidence="1">
    <location>
        <begin position="139"/>
        <end position="154"/>
    </location>
</feature>
<organism evidence="2 3">
    <name type="scientific">candidate division WWE3 bacterium CG_4_10_14_0_2_um_filter_41_14</name>
    <dbReference type="NCBI Taxonomy" id="1975072"/>
    <lineage>
        <taxon>Bacteria</taxon>
        <taxon>Katanobacteria</taxon>
    </lineage>
</organism>
<gene>
    <name evidence="2" type="ORF">COY32_02010</name>
</gene>
<evidence type="ECO:0000313" key="2">
    <source>
        <dbReference type="EMBL" id="PIZ47224.1"/>
    </source>
</evidence>
<feature type="transmembrane region" description="Helical" evidence="1">
    <location>
        <begin position="363"/>
        <end position="382"/>
    </location>
</feature>
<keyword evidence="1" id="KW-0472">Membrane</keyword>
<feature type="transmembrane region" description="Helical" evidence="1">
    <location>
        <begin position="183"/>
        <end position="201"/>
    </location>
</feature>
<dbReference type="Proteomes" id="UP000228920">
    <property type="component" value="Unassembled WGS sequence"/>
</dbReference>
<comment type="caution">
    <text evidence="2">The sequence shown here is derived from an EMBL/GenBank/DDBJ whole genome shotgun (WGS) entry which is preliminary data.</text>
</comment>
<evidence type="ECO:0008006" key="4">
    <source>
        <dbReference type="Google" id="ProtNLM"/>
    </source>
</evidence>
<dbReference type="AlphaFoldDB" id="A0A2M7TKF3"/>
<evidence type="ECO:0000313" key="3">
    <source>
        <dbReference type="Proteomes" id="UP000228920"/>
    </source>
</evidence>
<keyword evidence="1" id="KW-0812">Transmembrane</keyword>
<sequence>MQLTKLQQTALILLVIIFVYLFFSFSLYRWIIDDAGITFAYSQSLAHGFGIVAQAGSPPVEGYSNFLWMIFQVPFIFLNIFDPVVTPKIIAGVLFIGLLVLLLSLFDKKPFGQRIVIFTGLWIAMNPSLLIWFNSGLENSLYGLLFVSLIVTVYKKRDVVTPTSMILFGLIVSLLALTRPDGVIYAIIPPIFLVTHSFLLKKPTGILPVLRKLTWYVISIAIFYGGYVLFRMVYFHDVLPNTYHVKGGPSFDAVISLISLDEYVISKAIVFLTYMFGRVEILIAAIFIMSVFFVYMLFRKRYFPIVIVELLFFGLSFVTFLLMPDDWMPQFRFATPAIISGYLLFFTTLYYSREILAYYNKRAKKIVTVFAILISIAAMKSFSETLSVFAKSPTAPFSYVSRIYGHKFNAYADSLGVTNGSIVTPDVGGVLYYSNLRVIDLAGLTDKRIAQSFNSNPADVMNYIFDEVKPTFIHTHGWFAYVLRFDEDERFTSNYVLVDVFEDRYIAENFSLTVYTGEFVRKDVVKDIPNYQQLWKDLQYYDTAY</sequence>
<feature type="transmembrane region" description="Helical" evidence="1">
    <location>
        <begin position="213"/>
        <end position="234"/>
    </location>
</feature>
<feature type="transmembrane region" description="Helical" evidence="1">
    <location>
        <begin position="330"/>
        <end position="351"/>
    </location>
</feature>
<feature type="transmembrane region" description="Helical" evidence="1">
    <location>
        <begin position="159"/>
        <end position="177"/>
    </location>
</feature>
<feature type="transmembrane region" description="Helical" evidence="1">
    <location>
        <begin position="281"/>
        <end position="298"/>
    </location>
</feature>
<feature type="transmembrane region" description="Helical" evidence="1">
    <location>
        <begin position="115"/>
        <end position="133"/>
    </location>
</feature>